<evidence type="ECO:0000259" key="1">
    <source>
        <dbReference type="PROSITE" id="PS50206"/>
    </source>
</evidence>
<keyword evidence="3" id="KW-1185">Reference proteome</keyword>
<sequence length="112" mass="11601">MSAAEAIPLVEDGSLWLLDVREGYEWQSGHAPGAHHIPLGELALRQGELPDDARIAVICHLGQRSLMVADALADADYDVVDIAGGIVAWQASGGELVSAVSGPSGDAGTESR</sequence>
<dbReference type="InterPro" id="IPR036873">
    <property type="entry name" value="Rhodanese-like_dom_sf"/>
</dbReference>
<dbReference type="SUPFAM" id="SSF52821">
    <property type="entry name" value="Rhodanese/Cell cycle control phosphatase"/>
    <property type="match status" value="1"/>
</dbReference>
<dbReference type="Pfam" id="PF00581">
    <property type="entry name" value="Rhodanese"/>
    <property type="match status" value="1"/>
</dbReference>
<evidence type="ECO:0000313" key="3">
    <source>
        <dbReference type="Proteomes" id="UP000320216"/>
    </source>
</evidence>
<dbReference type="InterPro" id="IPR050229">
    <property type="entry name" value="GlpE_sulfurtransferase"/>
</dbReference>
<dbReference type="Gene3D" id="3.40.250.10">
    <property type="entry name" value="Rhodanese-like domain"/>
    <property type="match status" value="1"/>
</dbReference>
<protein>
    <submittedName>
        <fullName evidence="2">Rhodanese-like domain-containing protein</fullName>
    </submittedName>
</protein>
<evidence type="ECO:0000313" key="2">
    <source>
        <dbReference type="EMBL" id="QDZ16648.1"/>
    </source>
</evidence>
<dbReference type="CDD" id="cd00158">
    <property type="entry name" value="RHOD"/>
    <property type="match status" value="1"/>
</dbReference>
<dbReference type="AlphaFoldDB" id="A0A5B8M7G2"/>
<accession>A0A5B8M7G2</accession>
<dbReference type="PROSITE" id="PS50206">
    <property type="entry name" value="RHODANESE_3"/>
    <property type="match status" value="1"/>
</dbReference>
<proteinExistence type="predicted"/>
<dbReference type="KEGG" id="huw:FPZ11_02770"/>
<dbReference type="PANTHER" id="PTHR43031:SF1">
    <property type="entry name" value="PYRIDINE NUCLEOTIDE-DISULPHIDE OXIDOREDUCTASE"/>
    <property type="match status" value="1"/>
</dbReference>
<name>A0A5B8M7G2_9MICO</name>
<dbReference type="PANTHER" id="PTHR43031">
    <property type="entry name" value="FAD-DEPENDENT OXIDOREDUCTASE"/>
    <property type="match status" value="1"/>
</dbReference>
<dbReference type="SMART" id="SM00450">
    <property type="entry name" value="RHOD"/>
    <property type="match status" value="1"/>
</dbReference>
<dbReference type="OrthoDB" id="9800872at2"/>
<gene>
    <name evidence="2" type="ORF">FPZ11_02770</name>
</gene>
<dbReference type="Proteomes" id="UP000320216">
    <property type="component" value="Chromosome"/>
</dbReference>
<reference evidence="2 3" key="1">
    <citation type="submission" date="2019-07" db="EMBL/GenBank/DDBJ databases">
        <title>Full genome sequence of Humibacter sp. WJ7-1.</title>
        <authorList>
            <person name="Im W.-T."/>
        </authorList>
    </citation>
    <scope>NUCLEOTIDE SEQUENCE [LARGE SCALE GENOMIC DNA]</scope>
    <source>
        <strain evidence="2 3">WJ7-1</strain>
    </source>
</reference>
<dbReference type="InterPro" id="IPR001763">
    <property type="entry name" value="Rhodanese-like_dom"/>
</dbReference>
<feature type="domain" description="Rhodanese" evidence="1">
    <location>
        <begin position="11"/>
        <end position="98"/>
    </location>
</feature>
<organism evidence="2 3">
    <name type="scientific">Humibacter ginsenosidimutans</name>
    <dbReference type="NCBI Taxonomy" id="2599293"/>
    <lineage>
        <taxon>Bacteria</taxon>
        <taxon>Bacillati</taxon>
        <taxon>Actinomycetota</taxon>
        <taxon>Actinomycetes</taxon>
        <taxon>Micrococcales</taxon>
        <taxon>Microbacteriaceae</taxon>
        <taxon>Humibacter</taxon>
    </lineage>
</organism>
<dbReference type="EMBL" id="CP042305">
    <property type="protein sequence ID" value="QDZ16648.1"/>
    <property type="molecule type" value="Genomic_DNA"/>
</dbReference>